<protein>
    <recommendedName>
        <fullName evidence="7">TM2 domain-containing protein</fullName>
    </recommendedName>
</protein>
<reference evidence="9" key="1">
    <citation type="journal article" date="2019" name="Int. J. Syst. Evol. Microbiol.">
        <title>The Global Catalogue of Microorganisms (GCM) 10K type strain sequencing project: providing services to taxonomists for standard genome sequencing and annotation.</title>
        <authorList>
            <consortium name="The Broad Institute Genomics Platform"/>
            <consortium name="The Broad Institute Genome Sequencing Center for Infectious Disease"/>
            <person name="Wu L."/>
            <person name="Ma J."/>
        </authorList>
    </citation>
    <scope>NUCLEOTIDE SEQUENCE [LARGE SCALE GENOMIC DNA]</scope>
    <source>
        <strain evidence="9">JCM 15442</strain>
    </source>
</reference>
<evidence type="ECO:0000256" key="6">
    <source>
        <dbReference type="SAM" id="Phobius"/>
    </source>
</evidence>
<dbReference type="EMBL" id="BMOL01000008">
    <property type="protein sequence ID" value="GGL82036.1"/>
    <property type="molecule type" value="Genomic_DNA"/>
</dbReference>
<dbReference type="Proteomes" id="UP000639973">
    <property type="component" value="Unassembled WGS sequence"/>
</dbReference>
<keyword evidence="4 6" id="KW-0472">Membrane</keyword>
<comment type="subcellular location">
    <subcellularLocation>
        <location evidence="1">Membrane</location>
        <topology evidence="1">Multi-pass membrane protein</topology>
    </subcellularLocation>
</comment>
<dbReference type="Pfam" id="PF05154">
    <property type="entry name" value="TM2"/>
    <property type="match status" value="1"/>
</dbReference>
<name>A0ABQ2G9C2_9DEIO</name>
<proteinExistence type="predicted"/>
<accession>A0ABQ2G9C2</accession>
<evidence type="ECO:0000256" key="1">
    <source>
        <dbReference type="ARBA" id="ARBA00004141"/>
    </source>
</evidence>
<evidence type="ECO:0000256" key="4">
    <source>
        <dbReference type="ARBA" id="ARBA00023136"/>
    </source>
</evidence>
<feature type="transmembrane region" description="Helical" evidence="6">
    <location>
        <begin position="172"/>
        <end position="191"/>
    </location>
</feature>
<keyword evidence="2 6" id="KW-0812">Transmembrane</keyword>
<keyword evidence="3 6" id="KW-1133">Transmembrane helix</keyword>
<evidence type="ECO:0000313" key="8">
    <source>
        <dbReference type="EMBL" id="GGL82036.1"/>
    </source>
</evidence>
<feature type="region of interest" description="Disordered" evidence="5">
    <location>
        <begin position="1"/>
        <end position="163"/>
    </location>
</feature>
<evidence type="ECO:0000313" key="9">
    <source>
        <dbReference type="Proteomes" id="UP000639973"/>
    </source>
</evidence>
<dbReference type="InterPro" id="IPR007829">
    <property type="entry name" value="TM2"/>
</dbReference>
<feature type="compositionally biased region" description="Basic and acidic residues" evidence="5">
    <location>
        <begin position="149"/>
        <end position="158"/>
    </location>
</feature>
<evidence type="ECO:0000256" key="5">
    <source>
        <dbReference type="SAM" id="MobiDB-lite"/>
    </source>
</evidence>
<organism evidence="8 9">
    <name type="scientific">Deinococcus aerolatus</name>
    <dbReference type="NCBI Taxonomy" id="522487"/>
    <lineage>
        <taxon>Bacteria</taxon>
        <taxon>Thermotogati</taxon>
        <taxon>Deinococcota</taxon>
        <taxon>Deinococci</taxon>
        <taxon>Deinococcales</taxon>
        <taxon>Deinococcaceae</taxon>
        <taxon>Deinococcus</taxon>
    </lineage>
</organism>
<keyword evidence="9" id="KW-1185">Reference proteome</keyword>
<evidence type="ECO:0000259" key="7">
    <source>
        <dbReference type="Pfam" id="PF05154"/>
    </source>
</evidence>
<evidence type="ECO:0000256" key="3">
    <source>
        <dbReference type="ARBA" id="ARBA00022989"/>
    </source>
</evidence>
<feature type="transmembrane region" description="Helical" evidence="6">
    <location>
        <begin position="198"/>
        <end position="217"/>
    </location>
</feature>
<sequence length="268" mass="28037">MTHPDDQRPPADPPAEGEAQPARRPQGNAPSWVDDVLGKPATPTPPDGPDPDGPALGKPNLSKTPASGGDLRIPEPARPTPAPVPGPEDWISRVTGSPPPPSVQTPSAQIPSTLHGSVPQASPQPRPTAPDLDAWGEPQRPLFSPATQADERPVRPDVEGSAPTSDVAQKRLIAGLLGIFLGSLGVHKFYLGLNTQGLLILGVNVGVWILALLVGLLTLGLGLIITIPLAGLVSSALGLLGLIEGILYLTKSDTDFQRDYLVTRKPWL</sequence>
<feature type="transmembrane region" description="Helical" evidence="6">
    <location>
        <begin position="223"/>
        <end position="249"/>
    </location>
</feature>
<gene>
    <name evidence="8" type="ORF">GCM10010840_19820</name>
</gene>
<feature type="compositionally biased region" description="Polar residues" evidence="5">
    <location>
        <begin position="104"/>
        <end position="121"/>
    </location>
</feature>
<evidence type="ECO:0000256" key="2">
    <source>
        <dbReference type="ARBA" id="ARBA00022692"/>
    </source>
</evidence>
<dbReference type="RefSeq" id="WP_188971455.1">
    <property type="nucleotide sequence ID" value="NZ_BMOL01000008.1"/>
</dbReference>
<feature type="compositionally biased region" description="Pro residues" evidence="5">
    <location>
        <begin position="76"/>
        <end position="86"/>
    </location>
</feature>
<comment type="caution">
    <text evidence="8">The sequence shown here is derived from an EMBL/GenBank/DDBJ whole genome shotgun (WGS) entry which is preliminary data.</text>
</comment>
<feature type="compositionally biased region" description="Pro residues" evidence="5">
    <location>
        <begin position="42"/>
        <end position="52"/>
    </location>
</feature>
<feature type="domain" description="TM2" evidence="7">
    <location>
        <begin position="170"/>
        <end position="216"/>
    </location>
</feature>